<proteinExistence type="inferred from homology"/>
<evidence type="ECO:0000256" key="1">
    <source>
        <dbReference type="ARBA" id="ARBA00001938"/>
    </source>
</evidence>
<dbReference type="InterPro" id="IPR029058">
    <property type="entry name" value="AB_hydrolase_fold"/>
</dbReference>
<accession>A0A6M7U0Y6</accession>
<keyword evidence="3" id="KW-0450">Lipoyl</keyword>
<dbReference type="InterPro" id="IPR011053">
    <property type="entry name" value="Single_hybrid_motif"/>
</dbReference>
<organism evidence="4 5">
    <name type="scientific">Rhizobium loti</name>
    <name type="common">Mesorhizobium loti</name>
    <dbReference type="NCBI Taxonomy" id="381"/>
    <lineage>
        <taxon>Bacteria</taxon>
        <taxon>Pseudomonadati</taxon>
        <taxon>Pseudomonadota</taxon>
        <taxon>Alphaproteobacteria</taxon>
        <taxon>Hyphomicrobiales</taxon>
        <taxon>Phyllobacteriaceae</taxon>
        <taxon>Mesorhizobium</taxon>
    </lineage>
</organism>
<dbReference type="SUPFAM" id="SSF53474">
    <property type="entry name" value="alpha/beta-Hydrolases"/>
    <property type="match status" value="1"/>
</dbReference>
<evidence type="ECO:0000313" key="4">
    <source>
        <dbReference type="EMBL" id="OBQ60930.1"/>
    </source>
</evidence>
<dbReference type="AlphaFoldDB" id="A0A6M7U0Y6"/>
<evidence type="ECO:0000256" key="3">
    <source>
        <dbReference type="ARBA" id="ARBA00022823"/>
    </source>
</evidence>
<dbReference type="PROSITE" id="PS51826">
    <property type="entry name" value="PSBD"/>
    <property type="match status" value="1"/>
</dbReference>
<dbReference type="InterPro" id="IPR004167">
    <property type="entry name" value="PSBD"/>
</dbReference>
<dbReference type="PROSITE" id="PS00189">
    <property type="entry name" value="LIPOYL"/>
    <property type="match status" value="1"/>
</dbReference>
<evidence type="ECO:0000313" key="5">
    <source>
        <dbReference type="Proteomes" id="UP000093737"/>
    </source>
</evidence>
<dbReference type="InterPro" id="IPR036625">
    <property type="entry name" value="E3-bd_dom_sf"/>
</dbReference>
<dbReference type="NCBIfam" id="NF011457">
    <property type="entry name" value="PRK14875.1"/>
    <property type="match status" value="1"/>
</dbReference>
<comment type="cofactor">
    <cofactor evidence="1">
        <name>(R)-lipoate</name>
        <dbReference type="ChEBI" id="CHEBI:83088"/>
    </cofactor>
</comment>
<dbReference type="SUPFAM" id="SSF51230">
    <property type="entry name" value="Single hybrid motif"/>
    <property type="match status" value="1"/>
</dbReference>
<dbReference type="Gene3D" id="2.40.50.100">
    <property type="match status" value="1"/>
</dbReference>
<dbReference type="InterPro" id="IPR003016">
    <property type="entry name" value="2-oxoA_DH_lipoyl-BS"/>
</dbReference>
<dbReference type="PROSITE" id="PS50968">
    <property type="entry name" value="BIOTINYL_LIPOYL"/>
    <property type="match status" value="1"/>
</dbReference>
<dbReference type="Proteomes" id="UP000093737">
    <property type="component" value="Unassembled WGS sequence"/>
</dbReference>
<dbReference type="PANTHER" id="PTHR46438:SF11">
    <property type="entry name" value="LIPASE-RELATED"/>
    <property type="match status" value="1"/>
</dbReference>
<dbReference type="Pfam" id="PF12697">
    <property type="entry name" value="Abhydrolase_6"/>
    <property type="match status" value="1"/>
</dbReference>
<gene>
    <name evidence="4" type="ORF">A8145_23790</name>
</gene>
<protein>
    <submittedName>
        <fullName evidence="4">Uncharacterized protein</fullName>
    </submittedName>
</protein>
<evidence type="ECO:0000256" key="2">
    <source>
        <dbReference type="ARBA" id="ARBA00007317"/>
    </source>
</evidence>
<dbReference type="InterPro" id="IPR000089">
    <property type="entry name" value="Biotin_lipoyl"/>
</dbReference>
<reference evidence="4 5" key="1">
    <citation type="submission" date="2016-05" db="EMBL/GenBank/DDBJ databases">
        <authorList>
            <person name="Ramsay J.P."/>
        </authorList>
    </citation>
    <scope>NUCLEOTIDE SEQUENCE [LARGE SCALE GENOMIC DNA]</scope>
    <source>
        <strain evidence="4 5">NZP2042</strain>
    </source>
</reference>
<dbReference type="CDD" id="cd06849">
    <property type="entry name" value="lipoyl_domain"/>
    <property type="match status" value="1"/>
</dbReference>
<dbReference type="Pfam" id="PF00364">
    <property type="entry name" value="Biotin_lipoyl"/>
    <property type="match status" value="1"/>
</dbReference>
<dbReference type="GO" id="GO:0016746">
    <property type="term" value="F:acyltransferase activity"/>
    <property type="evidence" value="ECO:0007669"/>
    <property type="project" value="InterPro"/>
</dbReference>
<dbReference type="PANTHER" id="PTHR46438">
    <property type="entry name" value="ALPHA/BETA-HYDROLASES SUPERFAMILY PROTEIN"/>
    <property type="match status" value="1"/>
</dbReference>
<name>A0A6M7U0Y6_RHILI</name>
<dbReference type="Pfam" id="PF02817">
    <property type="entry name" value="E3_binding"/>
    <property type="match status" value="1"/>
</dbReference>
<dbReference type="InterPro" id="IPR000073">
    <property type="entry name" value="AB_hydrolase_1"/>
</dbReference>
<comment type="similarity">
    <text evidence="2">Belongs to the 2-oxoacid dehydrogenase family.</text>
</comment>
<dbReference type="EMBL" id="LYTK01000021">
    <property type="protein sequence ID" value="OBQ60930.1"/>
    <property type="molecule type" value="Genomic_DNA"/>
</dbReference>
<dbReference type="SUPFAM" id="SSF47005">
    <property type="entry name" value="Peripheral subunit-binding domain of 2-oxo acid dehydrogenase complex"/>
    <property type="match status" value="1"/>
</dbReference>
<dbReference type="PRINTS" id="PR00111">
    <property type="entry name" value="ABHYDROLASE"/>
</dbReference>
<dbReference type="Gene3D" id="4.10.320.10">
    <property type="entry name" value="E3-binding domain"/>
    <property type="match status" value="1"/>
</dbReference>
<dbReference type="Gene3D" id="3.40.50.1820">
    <property type="entry name" value="alpha/beta hydrolase"/>
    <property type="match status" value="1"/>
</dbReference>
<sequence length="415" mass="43014">MESVVVVEWHKKPGDAVTAGELVVTVETAKAATEIEAPASGILAQIKAEVGQEIELGGVLGVIAEAGAIQSPGAEPAESLVERPTLAAKEVAKTGSRRPSVNRVLASPLARRVAAQKSIDLSELTASSVSGRIKLRDIEAYETTGRGIGRPAATVAPARPSSGAIHVTRRGKPGGIPILLVHGFGSDSLSWQPLVAALGNSASIILVDLPGHGKSPPPEGKPSIHGLAEVLASALRELGIEGVHLVGHSLGGAVCLALAESGALEIQSLTLLAPAGLGPEIDGAFVDGYNRATRPESLKPWLLRLFADASIVTPGFVAATLQARGDVARQRQIELAAAFFPDGTQASELRGVLKRLTQPQKIIWGELDRIIPMRHALHAGAAAAVHFMPGVGHMPHVEEPSTVARLILQNVSCAT</sequence>
<comment type="caution">
    <text evidence="4">The sequence shown here is derived from an EMBL/GenBank/DDBJ whole genome shotgun (WGS) entry which is preliminary data.</text>
</comment>